<protein>
    <submittedName>
        <fullName evidence="2">Uncharacterized protein</fullName>
    </submittedName>
</protein>
<proteinExistence type="predicted"/>
<dbReference type="Proteomes" id="UP000287224">
    <property type="component" value="Unassembled WGS sequence"/>
</dbReference>
<keyword evidence="3" id="KW-1185">Reference proteome</keyword>
<evidence type="ECO:0000313" key="2">
    <source>
        <dbReference type="EMBL" id="GCE08227.1"/>
    </source>
</evidence>
<name>A0A401ZMX5_9CHLR</name>
<comment type="caution">
    <text evidence="2">The sequence shown here is derived from an EMBL/GenBank/DDBJ whole genome shotgun (WGS) entry which is preliminary data.</text>
</comment>
<evidence type="ECO:0000313" key="3">
    <source>
        <dbReference type="Proteomes" id="UP000287224"/>
    </source>
</evidence>
<reference evidence="3" key="1">
    <citation type="submission" date="2018-12" db="EMBL/GenBank/DDBJ databases">
        <title>Tengunoibacter tsumagoiensis gen. nov., sp. nov., Dictyobacter kobayashii sp. nov., D. alpinus sp. nov., and D. joshuensis sp. nov. and description of Dictyobacteraceae fam. nov. within the order Ktedonobacterales isolated from Tengu-no-mugimeshi.</title>
        <authorList>
            <person name="Wang C.M."/>
            <person name="Zheng Y."/>
            <person name="Sakai Y."/>
            <person name="Toyoda A."/>
            <person name="Minakuchi Y."/>
            <person name="Abe K."/>
            <person name="Yokota A."/>
            <person name="Yabe S."/>
        </authorList>
    </citation>
    <scope>NUCLEOTIDE SEQUENCE [LARGE SCALE GENOMIC DNA]</scope>
    <source>
        <strain evidence="3">S-27</strain>
    </source>
</reference>
<sequence length="187" mass="20545">MAEIQDEASKIPFPITIELEPENAEEWRLLNVSRLGQNFIRALPRSEYTVLYDGDEQVRGVDTFIVHVLIELTSAATYLWDQRAAIEEGVQFAGTTISVCTGIVSLLKHLKEVQKKQPDGDAQGIAFTVEVDGKKVTVQASELEDAEAAVKLARRLLETAPAGKQITSKSKAKVHGRVSQAPGKYGR</sequence>
<gene>
    <name evidence="2" type="ORF">KDAU_55560</name>
</gene>
<evidence type="ECO:0000256" key="1">
    <source>
        <dbReference type="SAM" id="MobiDB-lite"/>
    </source>
</evidence>
<dbReference type="RefSeq" id="WP_126600633.1">
    <property type="nucleotide sequence ID" value="NZ_BIFQ01000002.1"/>
</dbReference>
<organism evidence="2 3">
    <name type="scientific">Dictyobacter aurantiacus</name>
    <dbReference type="NCBI Taxonomy" id="1936993"/>
    <lineage>
        <taxon>Bacteria</taxon>
        <taxon>Bacillati</taxon>
        <taxon>Chloroflexota</taxon>
        <taxon>Ktedonobacteria</taxon>
        <taxon>Ktedonobacterales</taxon>
        <taxon>Dictyobacteraceae</taxon>
        <taxon>Dictyobacter</taxon>
    </lineage>
</organism>
<feature type="region of interest" description="Disordered" evidence="1">
    <location>
        <begin position="163"/>
        <end position="187"/>
    </location>
</feature>
<dbReference type="EMBL" id="BIFQ01000002">
    <property type="protein sequence ID" value="GCE08227.1"/>
    <property type="molecule type" value="Genomic_DNA"/>
</dbReference>
<dbReference type="AlphaFoldDB" id="A0A401ZMX5"/>
<accession>A0A401ZMX5</accession>